<reference evidence="1 2" key="1">
    <citation type="submission" date="2017-04" db="EMBL/GenBank/DDBJ databases">
        <title>Comparative genome analysis of Subtercola boreus.</title>
        <authorList>
            <person name="Cho Y.-J."/>
            <person name="Cho A."/>
            <person name="Kim O.-S."/>
            <person name="Lee J.-I."/>
        </authorList>
    </citation>
    <scope>NUCLEOTIDE SEQUENCE [LARGE SCALE GENOMIC DNA]</scope>
    <source>
        <strain evidence="1 2">P28004</strain>
    </source>
</reference>
<name>A0A3E0W5Y0_9MICO</name>
<evidence type="ECO:0000313" key="1">
    <source>
        <dbReference type="EMBL" id="RFA24511.1"/>
    </source>
</evidence>
<organism evidence="1 2">
    <name type="scientific">Subtercola boreus</name>
    <dbReference type="NCBI Taxonomy" id="120213"/>
    <lineage>
        <taxon>Bacteria</taxon>
        <taxon>Bacillati</taxon>
        <taxon>Actinomycetota</taxon>
        <taxon>Actinomycetes</taxon>
        <taxon>Micrococcales</taxon>
        <taxon>Microbacteriaceae</taxon>
        <taxon>Subtercola</taxon>
    </lineage>
</organism>
<dbReference type="RefSeq" id="WP_116420117.1">
    <property type="nucleotide sequence ID" value="NZ_NBXC01000037.1"/>
</dbReference>
<accession>A0A3E0W5Y0</accession>
<sequence>MTESMWKGGHDIADRCARIFEDNGLGGPRNMEELVTRVSNISGKPVMIEPLGDERWETITALWVSYPASDLVLVRATDTHLYRTHCILHELAHIIYRHPGCSDLASAEVVQSLISDGATVRGRVVNPQAVRVASERSETIEGEAENLARLLGRSLLRPRYAAGEKSFG</sequence>
<dbReference type="AlphaFoldDB" id="A0A3E0W5Y0"/>
<dbReference type="EMBL" id="NBXE01000046">
    <property type="protein sequence ID" value="RFA24511.1"/>
    <property type="molecule type" value="Genomic_DNA"/>
</dbReference>
<evidence type="ECO:0000313" key="2">
    <source>
        <dbReference type="Proteomes" id="UP000257080"/>
    </source>
</evidence>
<evidence type="ECO:0008006" key="3">
    <source>
        <dbReference type="Google" id="ProtNLM"/>
    </source>
</evidence>
<proteinExistence type="predicted"/>
<protein>
    <recommendedName>
        <fullName evidence="3">IrrE N-terminal-like domain-containing protein</fullName>
    </recommendedName>
</protein>
<gene>
    <name evidence="1" type="ORF">B7R25_16685</name>
</gene>
<comment type="caution">
    <text evidence="1">The sequence shown here is derived from an EMBL/GenBank/DDBJ whole genome shotgun (WGS) entry which is preliminary data.</text>
</comment>
<dbReference type="OrthoDB" id="5078573at2"/>
<dbReference type="Proteomes" id="UP000257080">
    <property type="component" value="Unassembled WGS sequence"/>
</dbReference>